<evidence type="ECO:0000313" key="4">
    <source>
        <dbReference type="Proteomes" id="UP000070444"/>
    </source>
</evidence>
<evidence type="ECO:0000256" key="2">
    <source>
        <dbReference type="SAM" id="SignalP"/>
    </source>
</evidence>
<sequence length="214" mass="22842">MMKISLTLLLTLVLPFISLPHGDAATRPLAETIDAATRPAIDQVDSVMENSSINLEVPASGQVGTKARRQETMHWNSGWVLLSTLTAAPISSSNLASPASALGLAMPAIKNAIGSGGLPQKLDLSHINTNDYNPISKIAEPIALAAMRQSKRRAVHLDQPATGSGIAGAAARQSVTASGKPGPMVRFKQAGDDAKMRRDWNDNYWYGNDYYNGY</sequence>
<feature type="region of interest" description="Disordered" evidence="1">
    <location>
        <begin position="162"/>
        <end position="188"/>
    </location>
</feature>
<organism evidence="3 4">
    <name type="scientific">Conidiobolus coronatus (strain ATCC 28846 / CBS 209.66 / NRRL 28638)</name>
    <name type="common">Delacroixia coronata</name>
    <dbReference type="NCBI Taxonomy" id="796925"/>
    <lineage>
        <taxon>Eukaryota</taxon>
        <taxon>Fungi</taxon>
        <taxon>Fungi incertae sedis</taxon>
        <taxon>Zoopagomycota</taxon>
        <taxon>Entomophthoromycotina</taxon>
        <taxon>Entomophthoromycetes</taxon>
        <taxon>Entomophthorales</taxon>
        <taxon>Ancylistaceae</taxon>
        <taxon>Conidiobolus</taxon>
    </lineage>
</organism>
<reference evidence="3 4" key="1">
    <citation type="journal article" date="2015" name="Genome Biol. Evol.">
        <title>Phylogenomic analyses indicate that early fungi evolved digesting cell walls of algal ancestors of land plants.</title>
        <authorList>
            <person name="Chang Y."/>
            <person name="Wang S."/>
            <person name="Sekimoto S."/>
            <person name="Aerts A.L."/>
            <person name="Choi C."/>
            <person name="Clum A."/>
            <person name="LaButti K.M."/>
            <person name="Lindquist E.A."/>
            <person name="Yee Ngan C."/>
            <person name="Ohm R.A."/>
            <person name="Salamov A.A."/>
            <person name="Grigoriev I.V."/>
            <person name="Spatafora J.W."/>
            <person name="Berbee M.L."/>
        </authorList>
    </citation>
    <scope>NUCLEOTIDE SEQUENCE [LARGE SCALE GENOMIC DNA]</scope>
    <source>
        <strain evidence="3 4">NRRL 28638</strain>
    </source>
</reference>
<name>A0A137P681_CONC2</name>
<evidence type="ECO:0000256" key="1">
    <source>
        <dbReference type="SAM" id="MobiDB-lite"/>
    </source>
</evidence>
<proteinExistence type="predicted"/>
<accession>A0A137P681</accession>
<dbReference type="AlphaFoldDB" id="A0A137P681"/>
<dbReference type="Proteomes" id="UP000070444">
    <property type="component" value="Unassembled WGS sequence"/>
</dbReference>
<keyword evidence="4" id="KW-1185">Reference proteome</keyword>
<gene>
    <name evidence="3" type="ORF">CONCODRAFT_6933</name>
</gene>
<feature type="chain" id="PRO_5007294484" evidence="2">
    <location>
        <begin position="25"/>
        <end position="214"/>
    </location>
</feature>
<evidence type="ECO:0000313" key="3">
    <source>
        <dbReference type="EMBL" id="KXN70518.1"/>
    </source>
</evidence>
<keyword evidence="2" id="KW-0732">Signal</keyword>
<protein>
    <submittedName>
        <fullName evidence="3">Uncharacterized protein</fullName>
    </submittedName>
</protein>
<feature type="signal peptide" evidence="2">
    <location>
        <begin position="1"/>
        <end position="24"/>
    </location>
</feature>
<dbReference type="EMBL" id="KQ964500">
    <property type="protein sequence ID" value="KXN70518.1"/>
    <property type="molecule type" value="Genomic_DNA"/>
</dbReference>